<reference evidence="1 2" key="1">
    <citation type="submission" date="2021-07" db="EMBL/GenBank/DDBJ databases">
        <title>Novel Helicobacter sp. Isolated from a dog.</title>
        <authorList>
            <person name="Rimbara E."/>
            <person name="Suzuki M."/>
        </authorList>
    </citation>
    <scope>NUCLEOTIDE SEQUENCE [LARGE SCALE GENOMIC DNA]</scope>
    <source>
        <strain evidence="2">NHP19-003</strain>
    </source>
</reference>
<dbReference type="Proteomes" id="UP000826775">
    <property type="component" value="Chromosome"/>
</dbReference>
<organism evidence="1 2">
    <name type="scientific">Helicobacter gastrocanis</name>
    <dbReference type="NCBI Taxonomy" id="2849641"/>
    <lineage>
        <taxon>Bacteria</taxon>
        <taxon>Pseudomonadati</taxon>
        <taxon>Campylobacterota</taxon>
        <taxon>Epsilonproteobacteria</taxon>
        <taxon>Campylobacterales</taxon>
        <taxon>Helicobacteraceae</taxon>
        <taxon>Helicobacter</taxon>
    </lineage>
</organism>
<evidence type="ECO:0000313" key="1">
    <source>
        <dbReference type="EMBL" id="BCZ17332.1"/>
    </source>
</evidence>
<gene>
    <name evidence="1" type="ORF">NHP190003_06140</name>
</gene>
<sequence length="116" mass="13598">MPNDFETLNEEMKGAQKDIDANAEAQDTEQDHHRFRGLIDLYQQGVLEHQQHLARLQQTYQVLQTNHAQNKRIQFWHPLKTLQAFETASPCHPRNLKSITIETLKNGTVTYDLNFR</sequence>
<evidence type="ECO:0000313" key="2">
    <source>
        <dbReference type="Proteomes" id="UP000826775"/>
    </source>
</evidence>
<accession>A0ABN6I2W9</accession>
<dbReference type="RefSeq" id="WP_221280531.1">
    <property type="nucleotide sequence ID" value="NZ_AP024814.1"/>
</dbReference>
<keyword evidence="2" id="KW-1185">Reference proteome</keyword>
<name>A0ABN6I2W9_9HELI</name>
<dbReference type="EMBL" id="AP024814">
    <property type="protein sequence ID" value="BCZ17332.1"/>
    <property type="molecule type" value="Genomic_DNA"/>
</dbReference>
<proteinExistence type="predicted"/>
<protein>
    <submittedName>
        <fullName evidence="1">Uncharacterized protein</fullName>
    </submittedName>
</protein>